<name>A0A1G9XC30_9FIRM</name>
<dbReference type="OrthoDB" id="9800808at2"/>
<evidence type="ECO:0000259" key="6">
    <source>
        <dbReference type="Pfam" id="PF08543"/>
    </source>
</evidence>
<dbReference type="RefSeq" id="WP_091650805.1">
    <property type="nucleotide sequence ID" value="NZ_FNHQ01000017.1"/>
</dbReference>
<evidence type="ECO:0000256" key="4">
    <source>
        <dbReference type="ARBA" id="ARBA00022777"/>
    </source>
</evidence>
<evidence type="ECO:0000313" key="8">
    <source>
        <dbReference type="Proteomes" id="UP000199309"/>
    </source>
</evidence>
<evidence type="ECO:0000313" key="7">
    <source>
        <dbReference type="EMBL" id="SDM93855.1"/>
    </source>
</evidence>
<protein>
    <recommendedName>
        <fullName evidence="1">pyridoxal kinase</fullName>
        <ecNumber evidence="1">2.7.1.35</ecNumber>
    </recommendedName>
</protein>
<evidence type="ECO:0000256" key="5">
    <source>
        <dbReference type="ARBA" id="ARBA00022840"/>
    </source>
</evidence>
<dbReference type="Proteomes" id="UP000199309">
    <property type="component" value="Unassembled WGS sequence"/>
</dbReference>
<dbReference type="GO" id="GO:0008478">
    <property type="term" value="F:pyridoxal kinase activity"/>
    <property type="evidence" value="ECO:0007669"/>
    <property type="project" value="UniProtKB-EC"/>
</dbReference>
<dbReference type="GO" id="GO:0005524">
    <property type="term" value="F:ATP binding"/>
    <property type="evidence" value="ECO:0007669"/>
    <property type="project" value="UniProtKB-KW"/>
</dbReference>
<proteinExistence type="predicted"/>
<feature type="domain" description="Pyridoxamine kinase/Phosphomethylpyrimidine kinase" evidence="6">
    <location>
        <begin position="70"/>
        <end position="259"/>
    </location>
</feature>
<dbReference type="CDD" id="cd01173">
    <property type="entry name" value="pyridoxal_pyridoxamine_kinase"/>
    <property type="match status" value="1"/>
</dbReference>
<dbReference type="PANTHER" id="PTHR10534">
    <property type="entry name" value="PYRIDOXAL KINASE"/>
    <property type="match status" value="1"/>
</dbReference>
<dbReference type="EMBL" id="FNHQ01000017">
    <property type="protein sequence ID" value="SDM93855.1"/>
    <property type="molecule type" value="Genomic_DNA"/>
</dbReference>
<dbReference type="EC" id="2.7.1.35" evidence="1"/>
<keyword evidence="8" id="KW-1185">Reference proteome</keyword>
<dbReference type="SUPFAM" id="SSF53613">
    <property type="entry name" value="Ribokinase-like"/>
    <property type="match status" value="1"/>
</dbReference>
<organism evidence="7 8">
    <name type="scientific">Megasphaera paucivorans</name>
    <dbReference type="NCBI Taxonomy" id="349095"/>
    <lineage>
        <taxon>Bacteria</taxon>
        <taxon>Bacillati</taxon>
        <taxon>Bacillota</taxon>
        <taxon>Negativicutes</taxon>
        <taxon>Veillonellales</taxon>
        <taxon>Veillonellaceae</taxon>
        <taxon>Megasphaera</taxon>
    </lineage>
</organism>
<reference evidence="7 8" key="1">
    <citation type="submission" date="2016-10" db="EMBL/GenBank/DDBJ databases">
        <authorList>
            <person name="de Groot N.N."/>
        </authorList>
    </citation>
    <scope>NUCLEOTIDE SEQUENCE [LARGE SCALE GENOMIC DNA]</scope>
    <source>
        <strain evidence="7 8">DSM 16981</strain>
    </source>
</reference>
<keyword evidence="2" id="KW-0808">Transferase</keyword>
<keyword evidence="4 7" id="KW-0418">Kinase</keyword>
<evidence type="ECO:0000256" key="3">
    <source>
        <dbReference type="ARBA" id="ARBA00022741"/>
    </source>
</evidence>
<dbReference type="STRING" id="349095.SAMN05660299_01795"/>
<dbReference type="Gene3D" id="3.40.1190.20">
    <property type="match status" value="1"/>
</dbReference>
<keyword evidence="3" id="KW-0547">Nucleotide-binding</keyword>
<dbReference type="GO" id="GO:0005829">
    <property type="term" value="C:cytosol"/>
    <property type="evidence" value="ECO:0007669"/>
    <property type="project" value="TreeGrafter"/>
</dbReference>
<dbReference type="Pfam" id="PF08543">
    <property type="entry name" value="Phos_pyr_kin"/>
    <property type="match status" value="1"/>
</dbReference>
<dbReference type="InterPro" id="IPR004625">
    <property type="entry name" value="PyrdxlKinase"/>
</dbReference>
<dbReference type="InterPro" id="IPR029056">
    <property type="entry name" value="Ribokinase-like"/>
</dbReference>
<dbReference type="AlphaFoldDB" id="A0A1G9XC30"/>
<keyword evidence="5" id="KW-0067">ATP-binding</keyword>
<dbReference type="InterPro" id="IPR013749">
    <property type="entry name" value="PM/HMP-P_kinase-1"/>
</dbReference>
<accession>A0A1G9XC30</accession>
<evidence type="ECO:0000256" key="1">
    <source>
        <dbReference type="ARBA" id="ARBA00012104"/>
    </source>
</evidence>
<dbReference type="GO" id="GO:0009443">
    <property type="term" value="P:pyridoxal 5'-phosphate salvage"/>
    <property type="evidence" value="ECO:0007669"/>
    <property type="project" value="InterPro"/>
</dbReference>
<gene>
    <name evidence="7" type="ORF">SAMN05660299_01795</name>
</gene>
<dbReference type="PANTHER" id="PTHR10534:SF2">
    <property type="entry name" value="PYRIDOXAL KINASE"/>
    <property type="match status" value="1"/>
</dbReference>
<dbReference type="NCBIfam" id="NF005491">
    <property type="entry name" value="PRK07105.1"/>
    <property type="match status" value="1"/>
</dbReference>
<evidence type="ECO:0000256" key="2">
    <source>
        <dbReference type="ARBA" id="ARBA00022679"/>
    </source>
</evidence>
<sequence>MKTPRVLAIHDMCAFGRCSLTAVLPVLSAMGIQVCPFPTAIYSNNLTYDNIDFYDFSPHMRHFMDIWQKNGYQYDAIYSGFLANAEQISIVEDAISRFAKKDTTIIVDPAMADNGNLYPVFKPAIIDAMRHLISKATVITPNYTEACLLLNIPYTDEIPTTKKITTWCQKLSALGPSKIVITSVPASNNEIKNISYDSMTASFDEYTISRIPFNTCGTGDLFTSVLTGCLLKDLSLHDAVSKVISFMNYCINYTYQSGSDPREGVQIEPCLLHLQNIEKK</sequence>